<dbReference type="VEuPathDB" id="MicrosporidiaDB:G9O61_00g007880"/>
<gene>
    <name evidence="1" type="ORF">AAJ76_3200025379</name>
</gene>
<protein>
    <submittedName>
        <fullName evidence="1">Uncharacterized protein</fullName>
    </submittedName>
</protein>
<dbReference type="AlphaFoldDB" id="A0A0F9WQ86"/>
<name>A0A0F9WQ86_9MICR</name>
<comment type="caution">
    <text evidence="1">The sequence shown here is derived from an EMBL/GenBank/DDBJ whole genome shotgun (WGS) entry which is preliminary data.</text>
</comment>
<dbReference type="Proteomes" id="UP000034350">
    <property type="component" value="Unassembled WGS sequence"/>
</dbReference>
<dbReference type="VEuPathDB" id="MicrosporidiaDB:AAJ76_3200025379"/>
<dbReference type="VEuPathDB" id="MicrosporidiaDB:NCER_101249"/>
<evidence type="ECO:0000313" key="2">
    <source>
        <dbReference type="Proteomes" id="UP000034350"/>
    </source>
</evidence>
<accession>A0A0F9WQ86</accession>
<organism evidence="1 2">
    <name type="scientific">Vairimorpha ceranae</name>
    <dbReference type="NCBI Taxonomy" id="40302"/>
    <lineage>
        <taxon>Eukaryota</taxon>
        <taxon>Fungi</taxon>
        <taxon>Fungi incertae sedis</taxon>
        <taxon>Microsporidia</taxon>
        <taxon>Nosematidae</taxon>
        <taxon>Vairimorpha</taxon>
    </lineage>
</organism>
<dbReference type="OrthoDB" id="2194045at2759"/>
<keyword evidence="2" id="KW-1185">Reference proteome</keyword>
<evidence type="ECO:0000313" key="1">
    <source>
        <dbReference type="EMBL" id="KKO75108.1"/>
    </source>
</evidence>
<dbReference type="EMBL" id="JPQZ01000032">
    <property type="protein sequence ID" value="KKO75108.1"/>
    <property type="molecule type" value="Genomic_DNA"/>
</dbReference>
<dbReference type="OMA" id="NMESISQ"/>
<dbReference type="GeneID" id="36320103"/>
<proteinExistence type="predicted"/>
<dbReference type="RefSeq" id="XP_024330850.1">
    <property type="nucleotide sequence ID" value="XM_024475169.1"/>
</dbReference>
<reference evidence="1 2" key="1">
    <citation type="journal article" date="2015" name="Environ. Microbiol.">
        <title>Genome analyses suggest the presence of polyploidy and recent human-driven expansions in eight global populations of the honeybee pathogen Nosema ceranae.</title>
        <authorList>
            <person name="Pelin A."/>
            <person name="Selman M."/>
            <person name="Aris-Brosou S."/>
            <person name="Farinelli L."/>
            <person name="Corradi N."/>
        </authorList>
    </citation>
    <scope>NUCLEOTIDE SEQUENCE [LARGE SCALE GENOMIC DNA]</scope>
    <source>
        <strain evidence="1 2">PA08 1199</strain>
    </source>
</reference>
<sequence>MNYTWRLFKYSKLVENQDDKLSYCKHNMESISQTITHSQLDSQGIKKEQWLHIYMESNRFIEITLYNRILEIKLCIHNPPNIRVTKLENINLGSSVRMCLKGRVLAFKFVDSKKKFQVVFFNSDEANIFFNKLNLLIEVNTEDKKLYKELKQKFLENFKNKQIDEDVRKNMQTNKNKIELIQEFLKLIKD</sequence>